<dbReference type="SUPFAM" id="SSF54427">
    <property type="entry name" value="NTF2-like"/>
    <property type="match status" value="1"/>
</dbReference>
<sequence length="135" mass="14797">MTPDEIRNFVDEFYAMTANGDWEAVDRCITDDFFVSEAAGLPMEGIYPGRAGLCELYAKVIGSLDVAAIEREETMVGHDMGVVKLSLRFADPAVRPAEILELFLFRDGKLAEIKPYYFDPNPVVAAAASKAAQTA</sequence>
<accession>A0A3S2USE5</accession>
<dbReference type="InterPro" id="IPR032710">
    <property type="entry name" value="NTF2-like_dom_sf"/>
</dbReference>
<evidence type="ECO:0000313" key="2">
    <source>
        <dbReference type="EMBL" id="RVU05751.1"/>
    </source>
</evidence>
<dbReference type="EMBL" id="SACO01000004">
    <property type="protein sequence ID" value="RVU05751.1"/>
    <property type="molecule type" value="Genomic_DNA"/>
</dbReference>
<dbReference type="Gene3D" id="3.10.450.50">
    <property type="match status" value="1"/>
</dbReference>
<keyword evidence="3" id="KW-1185">Reference proteome</keyword>
<proteinExistence type="predicted"/>
<gene>
    <name evidence="2" type="ORF">EOE18_07125</name>
</gene>
<feature type="domain" description="SnoaL-like" evidence="1">
    <location>
        <begin position="10"/>
        <end position="113"/>
    </location>
</feature>
<dbReference type="Proteomes" id="UP000282837">
    <property type="component" value="Unassembled WGS sequence"/>
</dbReference>
<reference evidence="2 3" key="1">
    <citation type="submission" date="2019-01" db="EMBL/GenBank/DDBJ databases">
        <authorList>
            <person name="Chen W.-M."/>
        </authorList>
    </citation>
    <scope>NUCLEOTIDE SEQUENCE [LARGE SCALE GENOMIC DNA]</scope>
    <source>
        <strain evidence="2 3">FSY-9</strain>
    </source>
</reference>
<protein>
    <submittedName>
        <fullName evidence="2">Nuclear transport factor 2 family protein</fullName>
    </submittedName>
</protein>
<dbReference type="InterPro" id="IPR037401">
    <property type="entry name" value="SnoaL-like"/>
</dbReference>
<name>A0A3S2USE5_9SPHN</name>
<evidence type="ECO:0000313" key="3">
    <source>
        <dbReference type="Proteomes" id="UP000282837"/>
    </source>
</evidence>
<dbReference type="AlphaFoldDB" id="A0A3S2USE5"/>
<evidence type="ECO:0000259" key="1">
    <source>
        <dbReference type="Pfam" id="PF12680"/>
    </source>
</evidence>
<comment type="caution">
    <text evidence="2">The sequence shown here is derived from an EMBL/GenBank/DDBJ whole genome shotgun (WGS) entry which is preliminary data.</text>
</comment>
<dbReference type="OrthoDB" id="582171at2"/>
<dbReference type="RefSeq" id="WP_127707692.1">
    <property type="nucleotide sequence ID" value="NZ_SACO01000004.1"/>
</dbReference>
<dbReference type="Pfam" id="PF12680">
    <property type="entry name" value="SnoaL_2"/>
    <property type="match status" value="1"/>
</dbReference>
<organism evidence="2 3">
    <name type="scientific">Novosphingobium umbonatum</name>
    <dbReference type="NCBI Taxonomy" id="1908524"/>
    <lineage>
        <taxon>Bacteria</taxon>
        <taxon>Pseudomonadati</taxon>
        <taxon>Pseudomonadota</taxon>
        <taxon>Alphaproteobacteria</taxon>
        <taxon>Sphingomonadales</taxon>
        <taxon>Sphingomonadaceae</taxon>
        <taxon>Novosphingobium</taxon>
    </lineage>
</organism>